<evidence type="ECO:0000313" key="5">
    <source>
        <dbReference type="Proteomes" id="UP001408356"/>
    </source>
</evidence>
<evidence type="ECO:0000256" key="2">
    <source>
        <dbReference type="SAM" id="MobiDB-lite"/>
    </source>
</evidence>
<keyword evidence="5" id="KW-1185">Reference proteome</keyword>
<dbReference type="Proteomes" id="UP001408356">
    <property type="component" value="Unassembled WGS sequence"/>
</dbReference>
<proteinExistence type="inferred from homology"/>
<dbReference type="PROSITE" id="PS01175">
    <property type="entry name" value="RIBONUCLEASE_II"/>
    <property type="match status" value="1"/>
</dbReference>
<dbReference type="InterPro" id="IPR050180">
    <property type="entry name" value="RNR_Ribonuclease"/>
</dbReference>
<dbReference type="SUPFAM" id="SSF50249">
    <property type="entry name" value="Nucleic acid-binding proteins"/>
    <property type="match status" value="1"/>
</dbReference>
<dbReference type="PANTHER" id="PTHR23355:SF65">
    <property type="entry name" value="EXORIBONUCLEASE CYT-4, PUTATIVE (AFU_ORTHOLOGUE AFUA_7G01550)-RELATED"/>
    <property type="match status" value="1"/>
</dbReference>
<protein>
    <recommendedName>
        <fullName evidence="3">RNB domain-containing protein</fullName>
    </recommendedName>
</protein>
<feature type="domain" description="RNB" evidence="3">
    <location>
        <begin position="515"/>
        <end position="866"/>
    </location>
</feature>
<dbReference type="Pfam" id="PF25522">
    <property type="entry name" value="OB_cyt-4"/>
    <property type="match status" value="1"/>
</dbReference>
<dbReference type="InterPro" id="IPR012340">
    <property type="entry name" value="NA-bd_OB-fold"/>
</dbReference>
<feature type="region of interest" description="Disordered" evidence="2">
    <location>
        <begin position="390"/>
        <end position="409"/>
    </location>
</feature>
<dbReference type="Pfam" id="PF23214">
    <property type="entry name" value="SH3_CYT4"/>
    <property type="match status" value="1"/>
</dbReference>
<evidence type="ECO:0000313" key="4">
    <source>
        <dbReference type="EMBL" id="KAK9425083.1"/>
    </source>
</evidence>
<dbReference type="PANTHER" id="PTHR23355">
    <property type="entry name" value="RIBONUCLEASE"/>
    <property type="match status" value="1"/>
</dbReference>
<dbReference type="InterPro" id="IPR022966">
    <property type="entry name" value="RNase_II/R_CS"/>
</dbReference>
<dbReference type="InterPro" id="IPR056625">
    <property type="entry name" value="SH3_CYT4"/>
</dbReference>
<feature type="region of interest" description="Disordered" evidence="2">
    <location>
        <begin position="38"/>
        <end position="71"/>
    </location>
</feature>
<dbReference type="InterPro" id="IPR057912">
    <property type="entry name" value="OB_CYT4_C"/>
</dbReference>
<evidence type="ECO:0000259" key="3">
    <source>
        <dbReference type="SMART" id="SM00955"/>
    </source>
</evidence>
<name>A0ABR2VEL5_9PEZI</name>
<dbReference type="InterPro" id="IPR056624">
    <property type="entry name" value="WH_CYT4"/>
</dbReference>
<dbReference type="SMART" id="SM00955">
    <property type="entry name" value="RNB"/>
    <property type="match status" value="1"/>
</dbReference>
<dbReference type="Pfam" id="PF00773">
    <property type="entry name" value="RNB"/>
    <property type="match status" value="1"/>
</dbReference>
<sequence>MLQASRSYVCWQCAARRVSSNGGLARLDRTAVVLNSKSLAQGQPTSGTRAFATVQHPSRKATSPGSGANGAQRRVWIRERLWNWEKDNPTEAQTMLTDYSFAGELSNSFTRPQNVTMAQFDVTTPLFEGDELSDLRSDNTNLNAGDLVEMSAEGSRRPMLAICLGRFNGYEHYYTSSGKWFTGLGIQTLFVVNNFVHPAELEPIISEIPLGEIPTEEINALHDLGHDPSRMAGAPLLKKMMDFTQEAEAIYQANAGKLDASSSFIGDPIKHRYLTLYEISDVLLPFSLKRKGKHSAAALYAVHRALLQDETFFRPLKQTGHRRSYLFEISPLSEVRIVQRVESIVRAHLEEPRNRRGKEDAGGDPTLIGFIEKARKAIGNSREVRMPSAHGVIGPSLSPPPSSTRESPQWSAADKEILQFIELWSSYQKFPAFSRMQTMGSTILRILDRYPDMKLDAATGWTFLQEVGWITPWDIQSRYNTRLPGVEIKRSGGLSRPFPDGMGKQLTPDVFTKDRKMLDNGTVYAIDAETTVDIDDAVSVEKTTNPEENWIHIHVADPASSISPDTAVAEYAELVPETIYLQGHYCRMLPNNISIDRFSLAPGRPCLTFSALVSNHGTVLKHKITPGTLGSVVYMTGEDVNEALGETREDLTATGQEFSIGPKARARTPNRRFTRPNDLTVDQKDELVLLSRLGKALHDERLKKGAAPFFQSRPSPNVSLDYVEQKENEDGFISVNGDPSIHISFSKRTGTDIVEHTMRLAGEIAARWCHDRGIPIPYRTQPNAAQNADRIRKFTSDVLTPMLASGQRPDDNHWRHLRALLGGDELTTTPGPHFTMGVDMYTKATSPLRRFGDLLVHWQIEAALLQEKKLNKSLVGNKDDSFLPFTRERLSRMLPMLRMRERQVRLLSNGNGADQWILQALVRAWKFGEAELPETFNFTVGHIVGNKSVMGRLDWFDRMAFMRADALNDITKMSGIKLNDVFEVKLRDVNVHSNVVLVEAVKLIKGDVQVPAPASDVLDPVDDVVNPVAAVLNSGSPKTINDVAV</sequence>
<feature type="compositionally biased region" description="Polar residues" evidence="2">
    <location>
        <begin position="38"/>
        <end position="48"/>
    </location>
</feature>
<comment type="similarity">
    <text evidence="1">Belongs to the RNR ribonuclease family.</text>
</comment>
<dbReference type="InterPro" id="IPR001900">
    <property type="entry name" value="RNase_II/R"/>
</dbReference>
<dbReference type="EMBL" id="JARVKF010000024">
    <property type="protein sequence ID" value="KAK9425083.1"/>
    <property type="molecule type" value="Genomic_DNA"/>
</dbReference>
<comment type="caution">
    <text evidence="4">The sequence shown here is derived from an EMBL/GenBank/DDBJ whole genome shotgun (WGS) entry which is preliminary data.</text>
</comment>
<dbReference type="Pfam" id="PF23216">
    <property type="entry name" value="WHD_CYT4"/>
    <property type="match status" value="1"/>
</dbReference>
<reference evidence="4 5" key="1">
    <citation type="journal article" date="2024" name="J. Plant Pathol.">
        <title>Sequence and assembly of the genome of Seiridium unicorne, isolate CBS 538.82, causal agent of cypress canker disease.</title>
        <authorList>
            <person name="Scali E."/>
            <person name="Rocca G.D."/>
            <person name="Danti R."/>
            <person name="Garbelotto M."/>
            <person name="Barberini S."/>
            <person name="Baroncelli R."/>
            <person name="Emiliani G."/>
        </authorList>
    </citation>
    <scope>NUCLEOTIDE SEQUENCE [LARGE SCALE GENOMIC DNA]</scope>
    <source>
        <strain evidence="4 5">BM-138-508</strain>
    </source>
</reference>
<evidence type="ECO:0000256" key="1">
    <source>
        <dbReference type="RuleBase" id="RU003901"/>
    </source>
</evidence>
<organism evidence="4 5">
    <name type="scientific">Seiridium unicorne</name>
    <dbReference type="NCBI Taxonomy" id="138068"/>
    <lineage>
        <taxon>Eukaryota</taxon>
        <taxon>Fungi</taxon>
        <taxon>Dikarya</taxon>
        <taxon>Ascomycota</taxon>
        <taxon>Pezizomycotina</taxon>
        <taxon>Sordariomycetes</taxon>
        <taxon>Xylariomycetidae</taxon>
        <taxon>Amphisphaeriales</taxon>
        <taxon>Sporocadaceae</taxon>
        <taxon>Seiridium</taxon>
    </lineage>
</organism>
<accession>A0ABR2VEL5</accession>
<gene>
    <name evidence="4" type="ORF">SUNI508_03223</name>
</gene>